<keyword evidence="6" id="KW-0812">Transmembrane</keyword>
<proteinExistence type="predicted"/>
<evidence type="ECO:0000256" key="2">
    <source>
        <dbReference type="ARBA" id="ARBA00022525"/>
    </source>
</evidence>
<keyword evidence="4" id="KW-0572">Peptidoglycan-anchor</keyword>
<feature type="compositionally biased region" description="Basic and acidic residues" evidence="5">
    <location>
        <begin position="493"/>
        <end position="508"/>
    </location>
</feature>
<dbReference type="Proteomes" id="UP000738879">
    <property type="component" value="Unassembled WGS sequence"/>
</dbReference>
<organism evidence="9 10">
    <name type="scientific">Collinsella intestinalis</name>
    <dbReference type="NCBI Taxonomy" id="147207"/>
    <lineage>
        <taxon>Bacteria</taxon>
        <taxon>Bacillati</taxon>
        <taxon>Actinomycetota</taxon>
        <taxon>Coriobacteriia</taxon>
        <taxon>Coriobacteriales</taxon>
        <taxon>Coriobacteriaceae</taxon>
        <taxon>Collinsella</taxon>
    </lineage>
</organism>
<evidence type="ECO:0000259" key="8">
    <source>
        <dbReference type="PROSITE" id="PS50847"/>
    </source>
</evidence>
<dbReference type="InterPro" id="IPR019931">
    <property type="entry name" value="LPXTG_anchor"/>
</dbReference>
<dbReference type="InterPro" id="IPR011050">
    <property type="entry name" value="Pectin_lyase_fold/virulence"/>
</dbReference>
<evidence type="ECO:0000256" key="5">
    <source>
        <dbReference type="SAM" id="MobiDB-lite"/>
    </source>
</evidence>
<sequence>MRKRFAALGLACAVALSGAVAVPAPAYAETPVVLPEGGVVWEGEKTVYYKDESSKPAGDKDYTGQYATMVDALKAVYQSNPEQPATLYCKPKADVGAMTHGHVGDSLTIYGNDAYVSSGERDLEFDTWKYDRATGNQGNSGAFLDEDVSVVVKGLDGIAAWGQRNTGHVITLAFEDCQDMQRVYFTNTNNAQGKINITLDGCSFDGTQDGMLVANAGTTVYSNSDGDISIKNTSFNEIAVALNMNHKAAGTQNISLENCTFTNCATEKLSADQKTTTYGAPVRVVSKKGAVTNLEISNCSFVYSDGMVNCGNGDILIGDGRHGADAEQGVVTLAMNGTDADVMVQKAGYFGTDGKVANADQGTLTEVPADAIVTPDEGGHFEVDLHDVTKVVNAKEATCTSEGYTGDTVCAKCGKVLEQGKVIAKVDHVAGGWQSDAKEHWHACTNEGCGAEFDRSAHTFGDWKVVKEATTEATGSKERVCTVCGHKETMELPKLEKPATGEKGETSKKPALPQTGDVASLMALAASASGATALAAGLFSRKRR</sequence>
<keyword evidence="1" id="KW-0134">Cell wall</keyword>
<evidence type="ECO:0000313" key="10">
    <source>
        <dbReference type="Proteomes" id="UP000738879"/>
    </source>
</evidence>
<name>A0A943BKQ6_9ACTN</name>
<keyword evidence="3 7" id="KW-0732">Signal</keyword>
<feature type="signal peptide" evidence="7">
    <location>
        <begin position="1"/>
        <end position="28"/>
    </location>
</feature>
<comment type="caution">
    <text evidence="9">The sequence shown here is derived from an EMBL/GenBank/DDBJ whole genome shotgun (WGS) entry which is preliminary data.</text>
</comment>
<dbReference type="EMBL" id="JAGZJA010000001">
    <property type="protein sequence ID" value="MBS5146094.1"/>
    <property type="molecule type" value="Genomic_DNA"/>
</dbReference>
<gene>
    <name evidence="9" type="ORF">KHY67_00045</name>
</gene>
<evidence type="ECO:0000256" key="1">
    <source>
        <dbReference type="ARBA" id="ARBA00022512"/>
    </source>
</evidence>
<dbReference type="Pfam" id="PF00746">
    <property type="entry name" value="Gram_pos_anchor"/>
    <property type="match status" value="1"/>
</dbReference>
<dbReference type="AlphaFoldDB" id="A0A943BKQ6"/>
<evidence type="ECO:0000256" key="4">
    <source>
        <dbReference type="ARBA" id="ARBA00023088"/>
    </source>
</evidence>
<evidence type="ECO:0000256" key="6">
    <source>
        <dbReference type="SAM" id="Phobius"/>
    </source>
</evidence>
<evidence type="ECO:0000313" key="9">
    <source>
        <dbReference type="EMBL" id="MBS5146094.1"/>
    </source>
</evidence>
<keyword evidence="6" id="KW-0472">Membrane</keyword>
<evidence type="ECO:0000256" key="7">
    <source>
        <dbReference type="SAM" id="SignalP"/>
    </source>
</evidence>
<reference evidence="9" key="1">
    <citation type="submission" date="2021-02" db="EMBL/GenBank/DDBJ databases">
        <title>Infant gut strain persistence is associated with maternal origin, phylogeny, and functional potential including surface adhesion and iron acquisition.</title>
        <authorList>
            <person name="Lou Y.C."/>
        </authorList>
    </citation>
    <scope>NUCLEOTIDE SEQUENCE</scope>
    <source>
        <strain evidence="9">L3_128_245G1_dasL3_128_245G1_concoct_49</strain>
    </source>
</reference>
<feature type="transmembrane region" description="Helical" evidence="6">
    <location>
        <begin position="518"/>
        <end position="539"/>
    </location>
</feature>
<keyword evidence="6" id="KW-1133">Transmembrane helix</keyword>
<dbReference type="NCBIfam" id="TIGR01167">
    <property type="entry name" value="LPXTG_anchor"/>
    <property type="match status" value="1"/>
</dbReference>
<dbReference type="PROSITE" id="PS50847">
    <property type="entry name" value="GRAM_POS_ANCHORING"/>
    <property type="match status" value="1"/>
</dbReference>
<keyword evidence="2" id="KW-0964">Secreted</keyword>
<evidence type="ECO:0000256" key="3">
    <source>
        <dbReference type="ARBA" id="ARBA00022729"/>
    </source>
</evidence>
<feature type="domain" description="Gram-positive cocci surface proteins LPxTG" evidence="8">
    <location>
        <begin position="512"/>
        <end position="544"/>
    </location>
</feature>
<accession>A0A943BKQ6</accession>
<protein>
    <submittedName>
        <fullName evidence="9">LPXTG cell wall anchor domain-containing protein</fullName>
    </submittedName>
</protein>
<dbReference type="SUPFAM" id="SSF51126">
    <property type="entry name" value="Pectin lyase-like"/>
    <property type="match status" value="1"/>
</dbReference>
<feature type="chain" id="PRO_5037921017" evidence="7">
    <location>
        <begin position="29"/>
        <end position="544"/>
    </location>
</feature>
<feature type="region of interest" description="Disordered" evidence="5">
    <location>
        <begin position="493"/>
        <end position="514"/>
    </location>
</feature>